<dbReference type="SUPFAM" id="SSF55424">
    <property type="entry name" value="FAD/NAD-linked reductases, dimerisation (C-terminal) domain"/>
    <property type="match status" value="1"/>
</dbReference>
<reference evidence="1 2" key="1">
    <citation type="journal article" date="2018" name="Mol. Plant">
        <title>The genome of Artemisia annua provides insight into the evolution of Asteraceae family and artemisinin biosynthesis.</title>
        <authorList>
            <person name="Shen Q."/>
            <person name="Zhang L."/>
            <person name="Liao Z."/>
            <person name="Wang S."/>
            <person name="Yan T."/>
            <person name="Shi P."/>
            <person name="Liu M."/>
            <person name="Fu X."/>
            <person name="Pan Q."/>
            <person name="Wang Y."/>
            <person name="Lv Z."/>
            <person name="Lu X."/>
            <person name="Zhang F."/>
            <person name="Jiang W."/>
            <person name="Ma Y."/>
            <person name="Chen M."/>
            <person name="Hao X."/>
            <person name="Li L."/>
            <person name="Tang Y."/>
            <person name="Lv G."/>
            <person name="Zhou Y."/>
            <person name="Sun X."/>
            <person name="Brodelius P.E."/>
            <person name="Rose J.K.C."/>
            <person name="Tang K."/>
        </authorList>
    </citation>
    <scope>NUCLEOTIDE SEQUENCE [LARGE SCALE GENOMIC DNA]</scope>
    <source>
        <strain evidence="2">cv. Huhao1</strain>
        <tissue evidence="1">Leaf</tissue>
    </source>
</reference>
<dbReference type="OrthoDB" id="361797at2759"/>
<evidence type="ECO:0000313" key="2">
    <source>
        <dbReference type="Proteomes" id="UP000245207"/>
    </source>
</evidence>
<dbReference type="Gene3D" id="3.30.390.30">
    <property type="match status" value="1"/>
</dbReference>
<keyword evidence="2" id="KW-1185">Reference proteome</keyword>
<sequence length="105" mass="12229">MMLAHVTSAREFQVTLLFNFHWSYCTIVTHLTWQVLFLHSFRASVWERPFSKSSQYPTCMFTHLEIIMIGLKEPQATQNAEKEGFEINITKTSFKAITKAIAKNE</sequence>
<protein>
    <submittedName>
        <fullName evidence="1">Dihydrolipoyl dehydrogenase 2, chloroplastic</fullName>
    </submittedName>
</protein>
<accession>A0A2U1LJR6</accession>
<dbReference type="InterPro" id="IPR016156">
    <property type="entry name" value="FAD/NAD-linked_Rdtase_dimer_sf"/>
</dbReference>
<dbReference type="STRING" id="35608.A0A2U1LJR6"/>
<proteinExistence type="predicted"/>
<name>A0A2U1LJR6_ARTAN</name>
<comment type="caution">
    <text evidence="1">The sequence shown here is derived from an EMBL/GenBank/DDBJ whole genome shotgun (WGS) entry which is preliminary data.</text>
</comment>
<organism evidence="1 2">
    <name type="scientific">Artemisia annua</name>
    <name type="common">Sweet wormwood</name>
    <dbReference type="NCBI Taxonomy" id="35608"/>
    <lineage>
        <taxon>Eukaryota</taxon>
        <taxon>Viridiplantae</taxon>
        <taxon>Streptophyta</taxon>
        <taxon>Embryophyta</taxon>
        <taxon>Tracheophyta</taxon>
        <taxon>Spermatophyta</taxon>
        <taxon>Magnoliopsida</taxon>
        <taxon>eudicotyledons</taxon>
        <taxon>Gunneridae</taxon>
        <taxon>Pentapetalae</taxon>
        <taxon>asterids</taxon>
        <taxon>campanulids</taxon>
        <taxon>Asterales</taxon>
        <taxon>Asteraceae</taxon>
        <taxon>Asteroideae</taxon>
        <taxon>Anthemideae</taxon>
        <taxon>Artemisiinae</taxon>
        <taxon>Artemisia</taxon>
    </lineage>
</organism>
<dbReference type="EMBL" id="PKPP01009022">
    <property type="protein sequence ID" value="PWA49235.1"/>
    <property type="molecule type" value="Genomic_DNA"/>
</dbReference>
<dbReference type="Proteomes" id="UP000245207">
    <property type="component" value="Unassembled WGS sequence"/>
</dbReference>
<gene>
    <name evidence="1" type="ORF">CTI12_AA488260</name>
</gene>
<evidence type="ECO:0000313" key="1">
    <source>
        <dbReference type="EMBL" id="PWA49235.1"/>
    </source>
</evidence>
<dbReference type="AlphaFoldDB" id="A0A2U1LJR6"/>